<keyword evidence="5 8" id="KW-0482">Metalloprotease</keyword>
<feature type="transmembrane region" description="Helical" evidence="9">
    <location>
        <begin position="92"/>
        <end position="113"/>
    </location>
</feature>
<evidence type="ECO:0000256" key="2">
    <source>
        <dbReference type="ARBA" id="ARBA00022723"/>
    </source>
</evidence>
<dbReference type="Proteomes" id="UP000189728">
    <property type="component" value="Unassembled WGS sequence"/>
</dbReference>
<dbReference type="Gene3D" id="3.30.2010.10">
    <property type="entry name" value="Metalloproteases ('zincins'), catalytic domain"/>
    <property type="match status" value="1"/>
</dbReference>
<evidence type="ECO:0000256" key="5">
    <source>
        <dbReference type="ARBA" id="ARBA00023049"/>
    </source>
</evidence>
<keyword evidence="9" id="KW-0812">Transmembrane</keyword>
<dbReference type="Pfam" id="PF01435">
    <property type="entry name" value="Peptidase_M48"/>
    <property type="match status" value="1"/>
</dbReference>
<evidence type="ECO:0000256" key="7">
    <source>
        <dbReference type="PIRSR" id="PIRSR627057-2"/>
    </source>
</evidence>
<feature type="domain" description="Peptidase M48" evidence="10">
    <location>
        <begin position="197"/>
        <end position="398"/>
    </location>
</feature>
<feature type="binding site" evidence="7">
    <location>
        <position position="341"/>
    </location>
    <ligand>
        <name>Zn(2+)</name>
        <dbReference type="ChEBI" id="CHEBI:29105"/>
        <note>catalytic</note>
    </ligand>
</feature>
<comment type="cofactor">
    <cofactor evidence="7 8">
        <name>Zn(2+)</name>
        <dbReference type="ChEBI" id="CHEBI:29105"/>
    </cofactor>
    <text evidence="7 8">Binds 1 zinc ion per subunit.</text>
</comment>
<feature type="transmembrane region" description="Helical" evidence="9">
    <location>
        <begin position="164"/>
        <end position="184"/>
    </location>
</feature>
<gene>
    <name evidence="12" type="ORF">BFG04_03225</name>
</gene>
<sequence length="399" mass="45263">MFSTLSIILIAYVCAKTYISLLQINFIKKHSKEEAVVLEQSEYENAAKIAIENQKFDIFSNIFSVIISLLWLGFGLKILFENTVKTDSILENVIFVVGFLIINTIIELPVSIYEKFIKDKKQGFSNVTPKIFITDLIKSLLLMLVFGSAFIWLIIICIENLGILWWFWAFLLSFAIILTINLIYPTIIAPIFNKVTPLEDGELKSSIQDLLLGLGFKSSGVFTLDASKRDNRLNAYFGGLGKTKRVVLFDTLIKKLNLDEIIAVLGHELGHFKHKDIIKMIVLSSIMIFALFAIFGNISDNVYQDIGMPSSGGVIVFLMIFSPIFNFFFNPIIAFISRKNEFNADKFGSKIKNKDSMISALKKLGSENKAFPKSHQLYSTLYHSHPSLYERIEKLKSEN</sequence>
<keyword evidence="3 8" id="KW-0378">Hydrolase</keyword>
<keyword evidence="9" id="KW-1133">Transmembrane helix</keyword>
<evidence type="ECO:0000256" key="6">
    <source>
        <dbReference type="PIRSR" id="PIRSR627057-1"/>
    </source>
</evidence>
<keyword evidence="2 7" id="KW-0479">Metal-binding</keyword>
<evidence type="ECO:0000259" key="11">
    <source>
        <dbReference type="Pfam" id="PF16491"/>
    </source>
</evidence>
<dbReference type="CDD" id="cd07343">
    <property type="entry name" value="M48A_Zmpste24p_like"/>
    <property type="match status" value="1"/>
</dbReference>
<evidence type="ECO:0000313" key="13">
    <source>
        <dbReference type="Proteomes" id="UP000189728"/>
    </source>
</evidence>
<dbReference type="PANTHER" id="PTHR10120">
    <property type="entry name" value="CAAX PRENYL PROTEASE 1"/>
    <property type="match status" value="1"/>
</dbReference>
<dbReference type="GO" id="GO:0004222">
    <property type="term" value="F:metalloendopeptidase activity"/>
    <property type="evidence" value="ECO:0007669"/>
    <property type="project" value="InterPro"/>
</dbReference>
<feature type="transmembrane region" description="Helical" evidence="9">
    <location>
        <begin position="315"/>
        <end position="336"/>
    </location>
</feature>
<evidence type="ECO:0000256" key="9">
    <source>
        <dbReference type="SAM" id="Phobius"/>
    </source>
</evidence>
<protein>
    <submittedName>
        <fullName evidence="12">Peptidase M48</fullName>
    </submittedName>
</protein>
<dbReference type="InterPro" id="IPR032456">
    <property type="entry name" value="Peptidase_M48_N"/>
</dbReference>
<dbReference type="GO" id="GO:0071586">
    <property type="term" value="P:CAAX-box protein processing"/>
    <property type="evidence" value="ECO:0007669"/>
    <property type="project" value="InterPro"/>
</dbReference>
<name>A0AAX0LB04_9BACT</name>
<dbReference type="InterPro" id="IPR001915">
    <property type="entry name" value="Peptidase_M48"/>
</dbReference>
<dbReference type="InterPro" id="IPR027057">
    <property type="entry name" value="CAXX_Prtase_1"/>
</dbReference>
<comment type="similarity">
    <text evidence="8">Belongs to the peptidase M48 family.</text>
</comment>
<keyword evidence="4 7" id="KW-0862">Zinc</keyword>
<feature type="active site" evidence="6">
    <location>
        <position position="268"/>
    </location>
</feature>
<feature type="active site" description="Proton donor" evidence="6">
    <location>
        <position position="345"/>
    </location>
</feature>
<dbReference type="FunFam" id="3.30.2010.10:FF:000010">
    <property type="entry name" value="M48 family peptidase"/>
    <property type="match status" value="1"/>
</dbReference>
<dbReference type="AlphaFoldDB" id="A0AAX0LB04"/>
<feature type="domain" description="CAAX prenyl protease 1 N-terminal" evidence="11">
    <location>
        <begin position="26"/>
        <end position="194"/>
    </location>
</feature>
<accession>A0AAX0LB04</accession>
<dbReference type="Pfam" id="PF16491">
    <property type="entry name" value="Peptidase_M48_N"/>
    <property type="match status" value="1"/>
</dbReference>
<feature type="transmembrane region" description="Helical" evidence="9">
    <location>
        <begin position="277"/>
        <end position="295"/>
    </location>
</feature>
<proteinExistence type="inferred from homology"/>
<evidence type="ECO:0000256" key="1">
    <source>
        <dbReference type="ARBA" id="ARBA00022670"/>
    </source>
</evidence>
<comment type="caution">
    <text evidence="12">The sequence shown here is derived from an EMBL/GenBank/DDBJ whole genome shotgun (WGS) entry which is preliminary data.</text>
</comment>
<keyword evidence="9" id="KW-0472">Membrane</keyword>
<evidence type="ECO:0000256" key="3">
    <source>
        <dbReference type="ARBA" id="ARBA00022801"/>
    </source>
</evidence>
<keyword evidence="1 8" id="KW-0645">Protease</keyword>
<evidence type="ECO:0000259" key="10">
    <source>
        <dbReference type="Pfam" id="PF01435"/>
    </source>
</evidence>
<evidence type="ECO:0000256" key="8">
    <source>
        <dbReference type="RuleBase" id="RU003983"/>
    </source>
</evidence>
<dbReference type="GO" id="GO:0046872">
    <property type="term" value="F:metal ion binding"/>
    <property type="evidence" value="ECO:0007669"/>
    <property type="project" value="UniProtKB-KW"/>
</dbReference>
<feature type="transmembrane region" description="Helical" evidence="9">
    <location>
        <begin position="140"/>
        <end position="158"/>
    </location>
</feature>
<organism evidence="12 13">
    <name type="scientific">Campylobacter pinnipediorum subsp. pinnipediorum</name>
    <dbReference type="NCBI Taxonomy" id="1660067"/>
    <lineage>
        <taxon>Bacteria</taxon>
        <taxon>Pseudomonadati</taxon>
        <taxon>Campylobacterota</taxon>
        <taxon>Epsilonproteobacteria</taxon>
        <taxon>Campylobacterales</taxon>
        <taxon>Campylobacteraceae</taxon>
        <taxon>Campylobacter</taxon>
    </lineage>
</organism>
<feature type="transmembrane region" description="Helical" evidence="9">
    <location>
        <begin position="6"/>
        <end position="24"/>
    </location>
</feature>
<dbReference type="RefSeq" id="WP_069637354.1">
    <property type="nucleotide sequence ID" value="NZ_MCRK01000034.1"/>
</dbReference>
<dbReference type="EMBL" id="MCRK01000034">
    <property type="protein sequence ID" value="OPA77943.1"/>
    <property type="molecule type" value="Genomic_DNA"/>
</dbReference>
<reference evidence="12 13" key="1">
    <citation type="submission" date="2016-08" db="EMBL/GenBank/DDBJ databases">
        <title>Campylobacter species from sea mammals.</title>
        <authorList>
            <person name="Gilbert M.J."/>
            <person name="Byrne B.A."/>
            <person name="Zomer A.L."/>
            <person name="Wagenaar J.A."/>
        </authorList>
    </citation>
    <scope>NUCLEOTIDE SEQUENCE [LARGE SCALE GENOMIC DNA]</scope>
    <source>
        <strain evidence="12 13">1105248</strain>
    </source>
</reference>
<evidence type="ECO:0000256" key="4">
    <source>
        <dbReference type="ARBA" id="ARBA00022833"/>
    </source>
</evidence>
<feature type="binding site" evidence="7">
    <location>
        <position position="271"/>
    </location>
    <ligand>
        <name>Zn(2+)</name>
        <dbReference type="ChEBI" id="CHEBI:29105"/>
        <note>catalytic</note>
    </ligand>
</feature>
<feature type="binding site" evidence="7">
    <location>
        <position position="267"/>
    </location>
    <ligand>
        <name>Zn(2+)</name>
        <dbReference type="ChEBI" id="CHEBI:29105"/>
        <note>catalytic</note>
    </ligand>
</feature>
<evidence type="ECO:0000313" key="12">
    <source>
        <dbReference type="EMBL" id="OPA77943.1"/>
    </source>
</evidence>
<feature type="transmembrane region" description="Helical" evidence="9">
    <location>
        <begin position="58"/>
        <end position="80"/>
    </location>
</feature>